<name>S7U2Q6_DESML</name>
<dbReference type="RefSeq" id="WP_020875623.1">
    <property type="nucleotide sequence ID" value="NZ_ATHJ01000057.1"/>
</dbReference>
<organism evidence="1 2">
    <name type="scientific">Desulfococcus multivorans DSM 2059</name>
    <dbReference type="NCBI Taxonomy" id="1121405"/>
    <lineage>
        <taxon>Bacteria</taxon>
        <taxon>Pseudomonadati</taxon>
        <taxon>Thermodesulfobacteriota</taxon>
        <taxon>Desulfobacteria</taxon>
        <taxon>Desulfobacterales</taxon>
        <taxon>Desulfococcaceae</taxon>
        <taxon>Desulfococcus</taxon>
    </lineage>
</organism>
<dbReference type="eggNOG" id="ENOG50328BU">
    <property type="taxonomic scope" value="Bacteria"/>
</dbReference>
<protein>
    <recommendedName>
        <fullName evidence="3">Phage tail protein</fullName>
    </recommendedName>
</protein>
<dbReference type="STRING" id="897.B2D07_08370"/>
<dbReference type="PANTHER" id="PTHR38009:SF1">
    <property type="entry name" value="CONSERVED HYPOTHETICAL PHAGE TAIL PROTEIN"/>
    <property type="match status" value="1"/>
</dbReference>
<dbReference type="AlphaFoldDB" id="S7U2Q6"/>
<dbReference type="EMBL" id="ATHJ01000057">
    <property type="protein sequence ID" value="EPR43250.1"/>
    <property type="molecule type" value="Genomic_DNA"/>
</dbReference>
<dbReference type="Pfam" id="PF06841">
    <property type="entry name" value="Phage_T4_gp19"/>
    <property type="match status" value="1"/>
</dbReference>
<sequence length="142" mass="15939">MPDMDIYRSYNFVLDIQNVTVGYFTEVSGLSVSVEAISYREGGGAAAVRKLPGRVEYGDVTLKWGMSDSTELWTWLMSAAAGNVERKEISIILLKPDGQQENTRWNLHSCWPRAWRGARLDALGQEVAYETLTLVHEGIERA</sequence>
<evidence type="ECO:0000313" key="2">
    <source>
        <dbReference type="Proteomes" id="UP000014977"/>
    </source>
</evidence>
<dbReference type="InterPro" id="IPR011747">
    <property type="entry name" value="CHP02241"/>
</dbReference>
<evidence type="ECO:0008006" key="3">
    <source>
        <dbReference type="Google" id="ProtNLM"/>
    </source>
</evidence>
<evidence type="ECO:0000313" key="1">
    <source>
        <dbReference type="EMBL" id="EPR43250.1"/>
    </source>
</evidence>
<dbReference type="InterPro" id="IPR010667">
    <property type="entry name" value="Phage_T4_Gp19"/>
</dbReference>
<dbReference type="NCBIfam" id="TIGR02241">
    <property type="entry name" value="conserved hypothetical phage tail region protein"/>
    <property type="match status" value="1"/>
</dbReference>
<gene>
    <name evidence="1" type="ORF">dsmv_1276</name>
</gene>
<comment type="caution">
    <text evidence="1">The sequence shown here is derived from an EMBL/GenBank/DDBJ whole genome shotgun (WGS) entry which is preliminary data.</text>
</comment>
<dbReference type="GO" id="GO:0005198">
    <property type="term" value="F:structural molecule activity"/>
    <property type="evidence" value="ECO:0007669"/>
    <property type="project" value="InterPro"/>
</dbReference>
<accession>S7U2Q6</accession>
<dbReference type="PANTHER" id="PTHR38009">
    <property type="entry name" value="CONSERVED HYPOTHETICAL PHAGE TAIL PROTEIN"/>
    <property type="match status" value="1"/>
</dbReference>
<keyword evidence="2" id="KW-1185">Reference proteome</keyword>
<reference evidence="1 2" key="1">
    <citation type="journal article" date="2013" name="Genome Announc.">
        <title>Draft genome sequences for three mercury-methylating, sulfate-reducing bacteria.</title>
        <authorList>
            <person name="Brown S.D."/>
            <person name="Hurt R.A.Jr."/>
            <person name="Gilmour C.C."/>
            <person name="Elias D.A."/>
        </authorList>
    </citation>
    <scope>NUCLEOTIDE SEQUENCE [LARGE SCALE GENOMIC DNA]</scope>
    <source>
        <strain evidence="1 2">DSM 2059</strain>
    </source>
</reference>
<dbReference type="Proteomes" id="UP000014977">
    <property type="component" value="Unassembled WGS sequence"/>
</dbReference>
<proteinExistence type="predicted"/>